<dbReference type="Pfam" id="PF21834">
    <property type="entry name" value="DUF6894"/>
    <property type="match status" value="1"/>
</dbReference>
<name>A0AA37TCY3_9HYPH</name>
<keyword evidence="3" id="KW-1185">Reference proteome</keyword>
<evidence type="ECO:0000313" key="2">
    <source>
        <dbReference type="EMBL" id="GLS68948.1"/>
    </source>
</evidence>
<organism evidence="2 3">
    <name type="scientific">Methylobacterium tardum</name>
    <dbReference type="NCBI Taxonomy" id="374432"/>
    <lineage>
        <taxon>Bacteria</taxon>
        <taxon>Pseudomonadati</taxon>
        <taxon>Pseudomonadota</taxon>
        <taxon>Alphaproteobacteria</taxon>
        <taxon>Hyphomicrobiales</taxon>
        <taxon>Methylobacteriaceae</taxon>
        <taxon>Methylobacterium</taxon>
    </lineage>
</organism>
<evidence type="ECO:0000259" key="1">
    <source>
        <dbReference type="Pfam" id="PF21834"/>
    </source>
</evidence>
<evidence type="ECO:0000313" key="3">
    <source>
        <dbReference type="Proteomes" id="UP001157440"/>
    </source>
</evidence>
<reference evidence="3" key="1">
    <citation type="journal article" date="2019" name="Int. J. Syst. Evol. Microbiol.">
        <title>The Global Catalogue of Microorganisms (GCM) 10K type strain sequencing project: providing services to taxonomists for standard genome sequencing and annotation.</title>
        <authorList>
            <consortium name="The Broad Institute Genomics Platform"/>
            <consortium name="The Broad Institute Genome Sequencing Center for Infectious Disease"/>
            <person name="Wu L."/>
            <person name="Ma J."/>
        </authorList>
    </citation>
    <scope>NUCLEOTIDE SEQUENCE [LARGE SCALE GENOMIC DNA]</scope>
    <source>
        <strain evidence="3">NBRC 103632</strain>
    </source>
</reference>
<comment type="caution">
    <text evidence="2">The sequence shown here is derived from an EMBL/GenBank/DDBJ whole genome shotgun (WGS) entry which is preliminary data.</text>
</comment>
<dbReference type="EMBL" id="BSPL01000008">
    <property type="protein sequence ID" value="GLS68948.1"/>
    <property type="molecule type" value="Genomic_DNA"/>
</dbReference>
<dbReference type="AlphaFoldDB" id="A0AA37TCY3"/>
<feature type="domain" description="DUF6894" evidence="1">
    <location>
        <begin position="3"/>
        <end position="76"/>
    </location>
</feature>
<dbReference type="RefSeq" id="WP_238195869.1">
    <property type="nucleotide sequence ID" value="NZ_BPQZ01000007.1"/>
</dbReference>
<protein>
    <recommendedName>
        <fullName evidence="1">DUF6894 domain-containing protein</fullName>
    </recommendedName>
</protein>
<sequence>MGRYFFNLHYGAGTGRIAIDKEGSVLPDAAAARAYALQAARDLVRCGRSDAERDWFACAFEIVDAAGEPVLTVPFSETVPDAADA</sequence>
<gene>
    <name evidence="2" type="ORF">GCM10007890_09600</name>
</gene>
<proteinExistence type="predicted"/>
<dbReference type="InterPro" id="IPR054189">
    <property type="entry name" value="DUF6894"/>
</dbReference>
<accession>A0AA37TCY3</accession>
<dbReference type="Proteomes" id="UP001157440">
    <property type="component" value="Unassembled WGS sequence"/>
</dbReference>